<sequence>MNSLGLTTRDILRLSPKFWDFHFDMISARDMTAFIVATIHLNLCIGTVASYAEGRPDLQNILDDLHSFKVCGEFMLTEVGHGLDARNLETRATLLDDGSFDLHSPSIDSAKAMPPTTPLAGIPRLAVVFARLFVSGEDRGVKPFLVNINTADGMVAGITSRALPIRPGTKPLDHSITVFDHVRIPPAALLGSMSKPANSRDEFLKQIWRVSVGTLSLSIMGVSAIKVGGYIAAKYSQARTITDSNSLGKVPIFTFKTCFETLVYGEVLDVFARWTVSEFMKPVHDTNVRMGLATVFKTMVVRSSCLLKELSERCGWQGLFSYNQFSELALMFQGNSIAEGDTLVLSIRRCPWNRKFKTGRHV</sequence>
<dbReference type="GO" id="GO:0033540">
    <property type="term" value="P:fatty acid beta-oxidation using acyl-CoA oxidase"/>
    <property type="evidence" value="ECO:0007669"/>
    <property type="project" value="TreeGrafter"/>
</dbReference>
<dbReference type="GO" id="GO:0005504">
    <property type="term" value="F:fatty acid binding"/>
    <property type="evidence" value="ECO:0007669"/>
    <property type="project" value="TreeGrafter"/>
</dbReference>
<dbReference type="Gene3D" id="1.20.140.10">
    <property type="entry name" value="Butyryl-CoA Dehydrogenase, subunit A, domain 3"/>
    <property type="match status" value="1"/>
</dbReference>
<evidence type="ECO:0000313" key="2">
    <source>
        <dbReference type="Proteomes" id="UP001055172"/>
    </source>
</evidence>
<dbReference type="GO" id="GO:0005777">
    <property type="term" value="C:peroxisome"/>
    <property type="evidence" value="ECO:0007669"/>
    <property type="project" value="InterPro"/>
</dbReference>
<dbReference type="InterPro" id="IPR036250">
    <property type="entry name" value="AcylCo_DH-like_C"/>
</dbReference>
<dbReference type="Proteomes" id="UP001055172">
    <property type="component" value="Unassembled WGS sequence"/>
</dbReference>
<comment type="caution">
    <text evidence="1">The sequence shown here is derived from an EMBL/GenBank/DDBJ whole genome shotgun (WGS) entry which is preliminary data.</text>
</comment>
<dbReference type="SUPFAM" id="SSF56645">
    <property type="entry name" value="Acyl-CoA dehydrogenase NM domain-like"/>
    <property type="match status" value="1"/>
</dbReference>
<accession>A0AA37H2F3</accession>
<dbReference type="SUPFAM" id="SSF47203">
    <property type="entry name" value="Acyl-CoA dehydrogenase C-terminal domain-like"/>
    <property type="match status" value="1"/>
</dbReference>
<dbReference type="InterPro" id="IPR009100">
    <property type="entry name" value="AcylCoA_DH/oxidase_NM_dom_sf"/>
</dbReference>
<organism evidence="1 2">
    <name type="scientific">Colletotrichum liriopes</name>
    <dbReference type="NCBI Taxonomy" id="708192"/>
    <lineage>
        <taxon>Eukaryota</taxon>
        <taxon>Fungi</taxon>
        <taxon>Dikarya</taxon>
        <taxon>Ascomycota</taxon>
        <taxon>Pezizomycotina</taxon>
        <taxon>Sordariomycetes</taxon>
        <taxon>Hypocreomycetidae</taxon>
        <taxon>Glomerellales</taxon>
        <taxon>Glomerellaceae</taxon>
        <taxon>Colletotrichum</taxon>
        <taxon>Colletotrichum spaethianum species complex</taxon>
    </lineage>
</organism>
<dbReference type="PANTHER" id="PTHR10909:SF382">
    <property type="entry name" value="ACYL-COENZYME A OXIDASE"/>
    <property type="match status" value="1"/>
</dbReference>
<gene>
    <name evidence="1" type="ORF">ColLi_13888</name>
</gene>
<dbReference type="GO" id="GO:0055088">
    <property type="term" value="P:lipid homeostasis"/>
    <property type="evidence" value="ECO:0007669"/>
    <property type="project" value="TreeGrafter"/>
</dbReference>
<protein>
    <submittedName>
        <fullName evidence="1">Peroxisomal acyl-coenzyme A oxidase 1.2</fullName>
    </submittedName>
</protein>
<reference evidence="1 2" key="1">
    <citation type="submission" date="2021-07" db="EMBL/GenBank/DDBJ databases">
        <title>Genome data of Colletotrichum spaethianum.</title>
        <authorList>
            <person name="Utami Y.D."/>
            <person name="Hiruma K."/>
        </authorList>
    </citation>
    <scope>NUCLEOTIDE SEQUENCE [LARGE SCALE GENOMIC DNA]</scope>
    <source>
        <strain evidence="1 2">MAFF 242679</strain>
    </source>
</reference>
<evidence type="ECO:0000313" key="1">
    <source>
        <dbReference type="EMBL" id="GJC91050.1"/>
    </source>
</evidence>
<dbReference type="InterPro" id="IPR012258">
    <property type="entry name" value="Acyl-CoA_oxidase"/>
</dbReference>
<name>A0AA37H2F3_9PEZI</name>
<keyword evidence="2" id="KW-1185">Reference proteome</keyword>
<dbReference type="Gene3D" id="2.40.110.10">
    <property type="entry name" value="Butyryl-CoA Dehydrogenase, subunit A, domain 2"/>
    <property type="match status" value="1"/>
</dbReference>
<proteinExistence type="predicted"/>
<dbReference type="InterPro" id="IPR046373">
    <property type="entry name" value="Acyl-CoA_Oxase/DH_mid-dom_sf"/>
</dbReference>
<dbReference type="EMBL" id="BPPX01000066">
    <property type="protein sequence ID" value="GJC91050.1"/>
    <property type="molecule type" value="Genomic_DNA"/>
</dbReference>
<dbReference type="GO" id="GO:0071949">
    <property type="term" value="F:FAD binding"/>
    <property type="evidence" value="ECO:0007669"/>
    <property type="project" value="InterPro"/>
</dbReference>
<dbReference type="PANTHER" id="PTHR10909">
    <property type="entry name" value="ELECTRON TRANSPORT OXIDOREDUCTASE"/>
    <property type="match status" value="1"/>
</dbReference>
<dbReference type="GO" id="GO:0003997">
    <property type="term" value="F:acyl-CoA oxidase activity"/>
    <property type="evidence" value="ECO:0007669"/>
    <property type="project" value="InterPro"/>
</dbReference>
<dbReference type="AlphaFoldDB" id="A0AA37H2F3"/>